<dbReference type="InterPro" id="IPR058240">
    <property type="entry name" value="rSAM_sf"/>
</dbReference>
<protein>
    <recommendedName>
        <fullName evidence="6">Radical SAM core domain-containing protein</fullName>
    </recommendedName>
</protein>
<dbReference type="CDD" id="cd01335">
    <property type="entry name" value="Radical_SAM"/>
    <property type="match status" value="1"/>
</dbReference>
<dbReference type="EMBL" id="LAZR01010749">
    <property type="protein sequence ID" value="KKM65300.1"/>
    <property type="molecule type" value="Genomic_DNA"/>
</dbReference>
<evidence type="ECO:0000259" key="6">
    <source>
        <dbReference type="PROSITE" id="PS51918"/>
    </source>
</evidence>
<dbReference type="SFLD" id="SFLDG01067">
    <property type="entry name" value="SPASM/twitch_domain_containing"/>
    <property type="match status" value="1"/>
</dbReference>
<evidence type="ECO:0000256" key="2">
    <source>
        <dbReference type="ARBA" id="ARBA00022723"/>
    </source>
</evidence>
<evidence type="ECO:0000256" key="5">
    <source>
        <dbReference type="ARBA" id="ARBA00023150"/>
    </source>
</evidence>
<dbReference type="PANTHER" id="PTHR22960">
    <property type="entry name" value="MOLYBDOPTERIN COFACTOR SYNTHESIS PROTEIN A"/>
    <property type="match status" value="1"/>
</dbReference>
<evidence type="ECO:0000256" key="3">
    <source>
        <dbReference type="ARBA" id="ARBA00023004"/>
    </source>
</evidence>
<dbReference type="GO" id="GO:0051536">
    <property type="term" value="F:iron-sulfur cluster binding"/>
    <property type="evidence" value="ECO:0007669"/>
    <property type="project" value="UniProtKB-KW"/>
</dbReference>
<keyword evidence="1" id="KW-0949">S-adenosyl-L-methionine</keyword>
<dbReference type="GO" id="GO:0061799">
    <property type="term" value="F:cyclic pyranopterin monophosphate synthase activity"/>
    <property type="evidence" value="ECO:0007669"/>
    <property type="project" value="TreeGrafter"/>
</dbReference>
<keyword evidence="2" id="KW-0479">Metal-binding</keyword>
<dbReference type="AlphaFoldDB" id="A0A0F9LLU5"/>
<comment type="caution">
    <text evidence="7">The sequence shown here is derived from an EMBL/GenBank/DDBJ whole genome shotgun (WGS) entry which is preliminary data.</text>
</comment>
<dbReference type="InterPro" id="IPR013785">
    <property type="entry name" value="Aldolase_TIM"/>
</dbReference>
<keyword evidence="3" id="KW-0408">Iron</keyword>
<dbReference type="InterPro" id="IPR050105">
    <property type="entry name" value="MoCo_biosynth_MoaA/MoaC"/>
</dbReference>
<proteinExistence type="predicted"/>
<dbReference type="SMART" id="SM00729">
    <property type="entry name" value="Elp3"/>
    <property type="match status" value="1"/>
</dbReference>
<organism evidence="7">
    <name type="scientific">marine sediment metagenome</name>
    <dbReference type="NCBI Taxonomy" id="412755"/>
    <lineage>
        <taxon>unclassified sequences</taxon>
        <taxon>metagenomes</taxon>
        <taxon>ecological metagenomes</taxon>
    </lineage>
</organism>
<dbReference type="PROSITE" id="PS51918">
    <property type="entry name" value="RADICAL_SAM"/>
    <property type="match status" value="1"/>
</dbReference>
<dbReference type="SFLD" id="SFLDS00029">
    <property type="entry name" value="Radical_SAM"/>
    <property type="match status" value="1"/>
</dbReference>
<dbReference type="Pfam" id="PF04055">
    <property type="entry name" value="Radical_SAM"/>
    <property type="match status" value="1"/>
</dbReference>
<dbReference type="GO" id="GO:0006777">
    <property type="term" value="P:Mo-molybdopterin cofactor biosynthetic process"/>
    <property type="evidence" value="ECO:0007669"/>
    <property type="project" value="UniProtKB-KW"/>
</dbReference>
<gene>
    <name evidence="7" type="ORF">LCGC14_1492690</name>
</gene>
<dbReference type="Gene3D" id="3.20.20.70">
    <property type="entry name" value="Aldolase class I"/>
    <property type="match status" value="1"/>
</dbReference>
<dbReference type="SFLD" id="SFLDG01386">
    <property type="entry name" value="main_SPASM_domain-containing"/>
    <property type="match status" value="1"/>
</dbReference>
<evidence type="ECO:0000256" key="4">
    <source>
        <dbReference type="ARBA" id="ARBA00023014"/>
    </source>
</evidence>
<feature type="non-terminal residue" evidence="7">
    <location>
        <position position="244"/>
    </location>
</feature>
<dbReference type="GO" id="GO:0061798">
    <property type="term" value="F:GTP 3',8'-cyclase activity"/>
    <property type="evidence" value="ECO:0007669"/>
    <property type="project" value="TreeGrafter"/>
</dbReference>
<keyword evidence="5" id="KW-0501">Molybdenum cofactor biosynthesis</keyword>
<accession>A0A0F9LLU5</accession>
<dbReference type="GO" id="GO:0046872">
    <property type="term" value="F:metal ion binding"/>
    <property type="evidence" value="ECO:0007669"/>
    <property type="project" value="UniProtKB-KW"/>
</dbReference>
<dbReference type="PANTHER" id="PTHR22960:SF0">
    <property type="entry name" value="MOLYBDENUM COFACTOR BIOSYNTHESIS PROTEIN 1"/>
    <property type="match status" value="1"/>
</dbReference>
<dbReference type="InterPro" id="IPR007197">
    <property type="entry name" value="rSAM"/>
</dbReference>
<dbReference type="SUPFAM" id="SSF102114">
    <property type="entry name" value="Radical SAM enzymes"/>
    <property type="match status" value="1"/>
</dbReference>
<feature type="domain" description="Radical SAM core" evidence="6">
    <location>
        <begin position="16"/>
        <end position="229"/>
    </location>
</feature>
<keyword evidence="4" id="KW-0411">Iron-sulfur</keyword>
<dbReference type="InterPro" id="IPR006638">
    <property type="entry name" value="Elp3/MiaA/NifB-like_rSAM"/>
</dbReference>
<sequence length="244" mass="28640">MVEEIKRERKNKLIDCFGRNIDYLRLSVTDRCDLKCVYCHPPHKINYLDRSEICSYWELLQVVKVASKLGIDKVRLTGGELFLRKDIIEFISSLHEIEELKEIVLTTNGTSLLPHLKRLKEIGIRRINISLDTLSEDLFYRITGSHRFFTVLEGIQRALEEGFMIKVNMVVLRGINETEITEFIKYFLKNSVEVRFIEFMPLCGPGWREDHFFPYEKIKEIIKKKFNIHPLLSAGAAQEFALRD</sequence>
<reference evidence="7" key="1">
    <citation type="journal article" date="2015" name="Nature">
        <title>Complex archaea that bridge the gap between prokaryotes and eukaryotes.</title>
        <authorList>
            <person name="Spang A."/>
            <person name="Saw J.H."/>
            <person name="Jorgensen S.L."/>
            <person name="Zaremba-Niedzwiedzka K."/>
            <person name="Martijn J."/>
            <person name="Lind A.E."/>
            <person name="van Eijk R."/>
            <person name="Schleper C."/>
            <person name="Guy L."/>
            <person name="Ettema T.J."/>
        </authorList>
    </citation>
    <scope>NUCLEOTIDE SEQUENCE</scope>
</reference>
<name>A0A0F9LLU5_9ZZZZ</name>
<evidence type="ECO:0000313" key="7">
    <source>
        <dbReference type="EMBL" id="KKM65300.1"/>
    </source>
</evidence>
<evidence type="ECO:0000256" key="1">
    <source>
        <dbReference type="ARBA" id="ARBA00022691"/>
    </source>
</evidence>